<comment type="caution">
    <text evidence="2">The sequence shown here is derived from an EMBL/GenBank/DDBJ whole genome shotgun (WGS) entry which is preliminary data.</text>
</comment>
<evidence type="ECO:0000259" key="1">
    <source>
        <dbReference type="Pfam" id="PF21006"/>
    </source>
</evidence>
<name>A0ABU5E1L2_9PROT</name>
<dbReference type="Proteomes" id="UP001271769">
    <property type="component" value="Unassembled WGS sequence"/>
</dbReference>
<proteinExistence type="predicted"/>
<evidence type="ECO:0000313" key="2">
    <source>
        <dbReference type="EMBL" id="MDY0873399.1"/>
    </source>
</evidence>
<dbReference type="InterPro" id="IPR023808">
    <property type="entry name" value="Nitrile_Hydratase_acc_put"/>
</dbReference>
<dbReference type="NCBIfam" id="TIGR03889">
    <property type="entry name" value="nitrile_acc"/>
    <property type="match status" value="1"/>
</dbReference>
<dbReference type="EMBL" id="JAXCLX010000003">
    <property type="protein sequence ID" value="MDY0873399.1"/>
    <property type="molecule type" value="Genomic_DNA"/>
</dbReference>
<feature type="domain" description="Nitrile hydratase beta subunit-like N-terminal" evidence="1">
    <location>
        <begin position="14"/>
        <end position="105"/>
    </location>
</feature>
<organism evidence="2 3">
    <name type="scientific">Dongia rigui</name>
    <dbReference type="NCBI Taxonomy" id="940149"/>
    <lineage>
        <taxon>Bacteria</taxon>
        <taxon>Pseudomonadati</taxon>
        <taxon>Pseudomonadota</taxon>
        <taxon>Alphaproteobacteria</taxon>
        <taxon>Rhodospirillales</taxon>
        <taxon>Dongiaceae</taxon>
        <taxon>Dongia</taxon>
    </lineage>
</organism>
<dbReference type="Pfam" id="PF21006">
    <property type="entry name" value="NHase_beta_N"/>
    <property type="match status" value="1"/>
</dbReference>
<protein>
    <submittedName>
        <fullName evidence="2">Nitrile hydratase accessory protein</fullName>
    </submittedName>
</protein>
<dbReference type="SUPFAM" id="SSF50090">
    <property type="entry name" value="Electron transport accessory proteins"/>
    <property type="match status" value="1"/>
</dbReference>
<reference evidence="2 3" key="1">
    <citation type="journal article" date="2013" name="Antonie Van Leeuwenhoek">
        <title>Dongia rigui sp. nov., isolated from freshwater of a large wetland in Korea.</title>
        <authorList>
            <person name="Baik K.S."/>
            <person name="Hwang Y.M."/>
            <person name="Choi J.S."/>
            <person name="Kwon J."/>
            <person name="Seong C.N."/>
        </authorList>
    </citation>
    <scope>NUCLEOTIDE SEQUENCE [LARGE SCALE GENOMIC DNA]</scope>
    <source>
        <strain evidence="2 3">04SU4-P</strain>
    </source>
</reference>
<gene>
    <name evidence="2" type="ORF">SMD31_15780</name>
</gene>
<dbReference type="Gene3D" id="1.10.472.20">
    <property type="entry name" value="Nitrile hydratase, beta subunit"/>
    <property type="match status" value="1"/>
</dbReference>
<dbReference type="InterPro" id="IPR008990">
    <property type="entry name" value="Elect_transpt_acc-like_dom_sf"/>
</dbReference>
<sequence length="156" mass="16245">MSAPDMLSAIAKPGPLIGRDGEPLFSEPWQAQIVAMATAMVEKGRFSLNDWSATLGTEIRQSLAAGKPDDTATYYKCVLATFETLVKQAELASAAELKARKLAWIEAYENTPHGQPVTLDGAQHPHEHGSTLGNATVGWGGMADSGGCGGNGGGSC</sequence>
<evidence type="ECO:0000313" key="3">
    <source>
        <dbReference type="Proteomes" id="UP001271769"/>
    </source>
</evidence>
<accession>A0ABU5E1L2</accession>
<dbReference type="InterPro" id="IPR042262">
    <property type="entry name" value="CN_hydtase_beta_C"/>
</dbReference>
<dbReference type="RefSeq" id="WP_320501875.1">
    <property type="nucleotide sequence ID" value="NZ_JAXCLX010000003.1"/>
</dbReference>
<dbReference type="InterPro" id="IPR049054">
    <property type="entry name" value="CN_hydtase_beta-like_N"/>
</dbReference>
<keyword evidence="3" id="KW-1185">Reference proteome</keyword>